<accession>A0A8X8WZD6</accession>
<evidence type="ECO:0000313" key="2">
    <source>
        <dbReference type="EMBL" id="KAG6403926.1"/>
    </source>
</evidence>
<evidence type="ECO:0000313" key="3">
    <source>
        <dbReference type="Proteomes" id="UP000298416"/>
    </source>
</evidence>
<comment type="caution">
    <text evidence="2">The sequence shown here is derived from an EMBL/GenBank/DDBJ whole genome shotgun (WGS) entry which is preliminary data.</text>
</comment>
<keyword evidence="3" id="KW-1185">Reference proteome</keyword>
<proteinExistence type="predicted"/>
<dbReference type="AlphaFoldDB" id="A0A8X8WZD6"/>
<gene>
    <name evidence="2" type="ORF">SASPL_136160</name>
</gene>
<protein>
    <submittedName>
        <fullName evidence="2">Uncharacterized protein</fullName>
    </submittedName>
</protein>
<feature type="region of interest" description="Disordered" evidence="1">
    <location>
        <begin position="224"/>
        <end position="260"/>
    </location>
</feature>
<dbReference type="InterPro" id="IPR012442">
    <property type="entry name" value="DUF1645_plant"/>
</dbReference>
<dbReference type="Proteomes" id="UP000298416">
    <property type="component" value="Unassembled WGS sequence"/>
</dbReference>
<reference evidence="2" key="1">
    <citation type="submission" date="2018-01" db="EMBL/GenBank/DDBJ databases">
        <authorList>
            <person name="Mao J.F."/>
        </authorList>
    </citation>
    <scope>NUCLEOTIDE SEQUENCE</scope>
    <source>
        <strain evidence="2">Huo1</strain>
        <tissue evidence="2">Leaf</tissue>
    </source>
</reference>
<dbReference type="OrthoDB" id="902730at2759"/>
<dbReference type="PANTHER" id="PTHR33095">
    <property type="entry name" value="OS07G0619500 PROTEIN"/>
    <property type="match status" value="1"/>
</dbReference>
<name>A0A8X8WZD6_SALSN</name>
<feature type="region of interest" description="Disordered" evidence="1">
    <location>
        <begin position="40"/>
        <end position="79"/>
    </location>
</feature>
<sequence length="293" mass="32885">MQPISLSPSFNSHSNSKVAEIAARVVEEFASTKLYDDEFYIDEEENPPTRRSEGGTNSNYVEYVEGEGENRAEDASDDDEEFEFAFVTRDSELPSPISADEIFHNGQIRPVYPVFNRDLYLQSLRENGLEKEEKVRLPLKKLFTEERETAMTMKTTSSCSSSDADELDGVSEDLYCVWRPAAEGRCKKSSSAGSNSKRWKFKVKDLLLNRSHSEGSNEDFVILSGRKKQNEEDRGKLASVSGGRTKSEAARPFPPPPPPVYGGVKRRSYLPYRQDLVGLFAGVNGLGRTLQPF</sequence>
<evidence type="ECO:0000256" key="1">
    <source>
        <dbReference type="SAM" id="MobiDB-lite"/>
    </source>
</evidence>
<dbReference type="Pfam" id="PF07816">
    <property type="entry name" value="DUF1645"/>
    <property type="match status" value="1"/>
</dbReference>
<reference evidence="2" key="2">
    <citation type="submission" date="2020-08" db="EMBL/GenBank/DDBJ databases">
        <title>Plant Genome Project.</title>
        <authorList>
            <person name="Zhang R.-G."/>
        </authorList>
    </citation>
    <scope>NUCLEOTIDE SEQUENCE</scope>
    <source>
        <strain evidence="2">Huo1</strain>
        <tissue evidence="2">Leaf</tissue>
    </source>
</reference>
<dbReference type="EMBL" id="PNBA02000013">
    <property type="protein sequence ID" value="KAG6403926.1"/>
    <property type="molecule type" value="Genomic_DNA"/>
</dbReference>
<dbReference type="PANTHER" id="PTHR33095:SF127">
    <property type="entry name" value="OS05G0578100 PROTEIN"/>
    <property type="match status" value="1"/>
</dbReference>
<organism evidence="2">
    <name type="scientific">Salvia splendens</name>
    <name type="common">Scarlet sage</name>
    <dbReference type="NCBI Taxonomy" id="180675"/>
    <lineage>
        <taxon>Eukaryota</taxon>
        <taxon>Viridiplantae</taxon>
        <taxon>Streptophyta</taxon>
        <taxon>Embryophyta</taxon>
        <taxon>Tracheophyta</taxon>
        <taxon>Spermatophyta</taxon>
        <taxon>Magnoliopsida</taxon>
        <taxon>eudicotyledons</taxon>
        <taxon>Gunneridae</taxon>
        <taxon>Pentapetalae</taxon>
        <taxon>asterids</taxon>
        <taxon>lamiids</taxon>
        <taxon>Lamiales</taxon>
        <taxon>Lamiaceae</taxon>
        <taxon>Nepetoideae</taxon>
        <taxon>Mentheae</taxon>
        <taxon>Salviinae</taxon>
        <taxon>Salvia</taxon>
        <taxon>Salvia subgen. Calosphace</taxon>
        <taxon>core Calosphace</taxon>
    </lineage>
</organism>